<evidence type="ECO:0000313" key="13">
    <source>
        <dbReference type="Proteomes" id="UP001596317"/>
    </source>
</evidence>
<evidence type="ECO:0000256" key="4">
    <source>
        <dbReference type="ARBA" id="ARBA00022630"/>
    </source>
</evidence>
<evidence type="ECO:0000256" key="11">
    <source>
        <dbReference type="SAM" id="MobiDB-lite"/>
    </source>
</evidence>
<dbReference type="Proteomes" id="UP001596317">
    <property type="component" value="Unassembled WGS sequence"/>
</dbReference>
<proteinExistence type="predicted"/>
<evidence type="ECO:0000256" key="10">
    <source>
        <dbReference type="ARBA" id="ARBA00048540"/>
    </source>
</evidence>
<evidence type="ECO:0000256" key="8">
    <source>
        <dbReference type="ARBA" id="ARBA00022842"/>
    </source>
</evidence>
<comment type="catalytic activity">
    <reaction evidence="10">
        <text>L-threonyl-[protein] + FAD = FMN-L-threonyl-[protein] + AMP + H(+)</text>
        <dbReference type="Rhea" id="RHEA:36847"/>
        <dbReference type="Rhea" id="RHEA-COMP:11060"/>
        <dbReference type="Rhea" id="RHEA-COMP:11061"/>
        <dbReference type="ChEBI" id="CHEBI:15378"/>
        <dbReference type="ChEBI" id="CHEBI:30013"/>
        <dbReference type="ChEBI" id="CHEBI:57692"/>
        <dbReference type="ChEBI" id="CHEBI:74257"/>
        <dbReference type="ChEBI" id="CHEBI:456215"/>
        <dbReference type="EC" id="2.7.1.180"/>
    </reaction>
</comment>
<keyword evidence="6" id="KW-0479">Metal-binding</keyword>
<dbReference type="Gene3D" id="3.10.520.10">
    <property type="entry name" value="ApbE-like domains"/>
    <property type="match status" value="1"/>
</dbReference>
<evidence type="ECO:0000256" key="1">
    <source>
        <dbReference type="ARBA" id="ARBA00001946"/>
    </source>
</evidence>
<evidence type="ECO:0000256" key="6">
    <source>
        <dbReference type="ARBA" id="ARBA00022723"/>
    </source>
</evidence>
<organism evidence="12 13">
    <name type="scientific">Deinococcus multiflagellatus</name>
    <dbReference type="NCBI Taxonomy" id="1656887"/>
    <lineage>
        <taxon>Bacteria</taxon>
        <taxon>Thermotogati</taxon>
        <taxon>Deinococcota</taxon>
        <taxon>Deinococci</taxon>
        <taxon>Deinococcales</taxon>
        <taxon>Deinococcaceae</taxon>
        <taxon>Deinococcus</taxon>
    </lineage>
</organism>
<dbReference type="Pfam" id="PF02424">
    <property type="entry name" value="ApbE"/>
    <property type="match status" value="1"/>
</dbReference>
<evidence type="ECO:0000313" key="12">
    <source>
        <dbReference type="EMBL" id="MFC6662335.1"/>
    </source>
</evidence>
<dbReference type="SUPFAM" id="SSF143631">
    <property type="entry name" value="ApbE-like"/>
    <property type="match status" value="1"/>
</dbReference>
<dbReference type="PANTHER" id="PTHR30040">
    <property type="entry name" value="THIAMINE BIOSYNTHESIS LIPOPROTEIN APBE"/>
    <property type="match status" value="1"/>
</dbReference>
<keyword evidence="13" id="KW-1185">Reference proteome</keyword>
<dbReference type="EMBL" id="JBHSWB010000001">
    <property type="protein sequence ID" value="MFC6662335.1"/>
    <property type="molecule type" value="Genomic_DNA"/>
</dbReference>
<evidence type="ECO:0000256" key="9">
    <source>
        <dbReference type="ARBA" id="ARBA00031306"/>
    </source>
</evidence>
<gene>
    <name evidence="12" type="ORF">ACFP90_19940</name>
</gene>
<evidence type="ECO:0000256" key="3">
    <source>
        <dbReference type="ARBA" id="ARBA00016337"/>
    </source>
</evidence>
<dbReference type="InterPro" id="IPR003374">
    <property type="entry name" value="ApbE-like_sf"/>
</dbReference>
<sequence>MRGVTFIGLLGAARRLGTRPPYRLRGQYTRLLDTALEVQIVAASRAQAEQAEHDALSELERLGRVLGDTDPQSEWRRWQAHPEGTPLPLSLDLTAVLRLADHWRVRSGGALHPGAGVLSDLWRHAAHAGREPPPQEVQRLVSSLQGPPWTLHADGRATLHARAPLALGALARGYMVDRAAAVASRAAGVRRVTIRAGEALRVLGPGPVTVAVADPFTAMDNAPCLARVRVQGGALAMRGAARPGQPVGEPPFRPLVDPRTGCPAPQVPGLTVTAPDGATAEALATVLGVVGVRSGLALVDQTPGCAALVVTPDGQRHRSRAWPRQSPRDDQGW</sequence>
<dbReference type="RefSeq" id="WP_224605373.1">
    <property type="nucleotide sequence ID" value="NZ_JAIQXV010000003.1"/>
</dbReference>
<reference evidence="13" key="1">
    <citation type="journal article" date="2019" name="Int. J. Syst. Evol. Microbiol.">
        <title>The Global Catalogue of Microorganisms (GCM) 10K type strain sequencing project: providing services to taxonomists for standard genome sequencing and annotation.</title>
        <authorList>
            <consortium name="The Broad Institute Genomics Platform"/>
            <consortium name="The Broad Institute Genome Sequencing Center for Infectious Disease"/>
            <person name="Wu L."/>
            <person name="Ma J."/>
        </authorList>
    </citation>
    <scope>NUCLEOTIDE SEQUENCE [LARGE SCALE GENOMIC DNA]</scope>
    <source>
        <strain evidence="13">CCUG 63830</strain>
    </source>
</reference>
<name>A0ABW1ZRK5_9DEIO</name>
<accession>A0ABW1ZRK5</accession>
<evidence type="ECO:0000256" key="7">
    <source>
        <dbReference type="ARBA" id="ARBA00022827"/>
    </source>
</evidence>
<dbReference type="InterPro" id="IPR024932">
    <property type="entry name" value="ApbE"/>
</dbReference>
<comment type="cofactor">
    <cofactor evidence="1">
        <name>Mg(2+)</name>
        <dbReference type="ChEBI" id="CHEBI:18420"/>
    </cofactor>
</comment>
<keyword evidence="8" id="KW-0460">Magnesium</keyword>
<comment type="caution">
    <text evidence="12">The sequence shown here is derived from an EMBL/GenBank/DDBJ whole genome shotgun (WGS) entry which is preliminary data.</text>
</comment>
<evidence type="ECO:0000256" key="2">
    <source>
        <dbReference type="ARBA" id="ARBA00011955"/>
    </source>
</evidence>
<dbReference type="GO" id="GO:0016740">
    <property type="term" value="F:transferase activity"/>
    <property type="evidence" value="ECO:0007669"/>
    <property type="project" value="UniProtKB-KW"/>
</dbReference>
<feature type="region of interest" description="Disordered" evidence="11">
    <location>
        <begin position="313"/>
        <end position="333"/>
    </location>
</feature>
<evidence type="ECO:0000256" key="5">
    <source>
        <dbReference type="ARBA" id="ARBA00022679"/>
    </source>
</evidence>
<dbReference type="EC" id="2.7.1.180" evidence="2"/>
<keyword evidence="7" id="KW-0274">FAD</keyword>
<protein>
    <recommendedName>
        <fullName evidence="3">FAD:protein FMN transferase</fullName>
        <ecNumber evidence="2">2.7.1.180</ecNumber>
    </recommendedName>
    <alternativeName>
        <fullName evidence="9">Flavin transferase</fullName>
    </alternativeName>
</protein>
<dbReference type="PANTHER" id="PTHR30040:SF2">
    <property type="entry name" value="FAD:PROTEIN FMN TRANSFERASE"/>
    <property type="match status" value="1"/>
</dbReference>
<keyword evidence="5 12" id="KW-0808">Transferase</keyword>
<keyword evidence="4" id="KW-0285">Flavoprotein</keyword>